<feature type="domain" description="Zinc finger/thioredoxin putative" evidence="3">
    <location>
        <begin position="1"/>
        <end position="36"/>
    </location>
</feature>
<dbReference type="EMBL" id="QWJJ01000005">
    <property type="protein sequence ID" value="RII39424.1"/>
    <property type="molecule type" value="Genomic_DNA"/>
</dbReference>
<keyword evidence="2" id="KW-0472">Membrane</keyword>
<feature type="region of interest" description="Disordered" evidence="1">
    <location>
        <begin position="90"/>
        <end position="138"/>
    </location>
</feature>
<name>A0A399J2A0_9RHOB</name>
<dbReference type="AlphaFoldDB" id="A0A399J2A0"/>
<feature type="region of interest" description="Disordered" evidence="1">
    <location>
        <begin position="39"/>
        <end position="77"/>
    </location>
</feature>
<accession>A0A399J2A0</accession>
<dbReference type="NCBIfam" id="TIGR02098">
    <property type="entry name" value="MJ0042_CXXC"/>
    <property type="match status" value="1"/>
</dbReference>
<evidence type="ECO:0000256" key="2">
    <source>
        <dbReference type="SAM" id="Phobius"/>
    </source>
</evidence>
<feature type="transmembrane region" description="Helical" evidence="2">
    <location>
        <begin position="199"/>
        <end position="218"/>
    </location>
</feature>
<comment type="caution">
    <text evidence="4">The sequence shown here is derived from an EMBL/GenBank/DDBJ whole genome shotgun (WGS) entry which is preliminary data.</text>
</comment>
<dbReference type="Proteomes" id="UP000265848">
    <property type="component" value="Unassembled WGS sequence"/>
</dbReference>
<protein>
    <recommendedName>
        <fullName evidence="3">Zinc finger/thioredoxin putative domain-containing protein</fullName>
    </recommendedName>
</protein>
<keyword evidence="5" id="KW-1185">Reference proteome</keyword>
<proteinExistence type="predicted"/>
<dbReference type="Pfam" id="PF13717">
    <property type="entry name" value="Zn_ribbon_4"/>
    <property type="match status" value="1"/>
</dbReference>
<sequence>MRLTCPRCSAQYEVPTAAIPAAGRDVECSACGETWFQPASAGSDGPLQMPRGDEIPQGDGGSQAIDPSAPPPRRRELDPGIRDLLREEAEHEARVRAREAGQTAATTASARPAAPLQTPSRTPPQAPSGDDNARRLAEAQARTARLGATPGAVTHRPASRADLLPDVEEINSTLRSPSQGAQPTVSAQDRARQRRNFRIGLAVPVVAALLMLFVYLNADRIRLSLPQTTPAIDSFTATLDQGRFWLDAHLQALVGLFRA</sequence>
<evidence type="ECO:0000313" key="5">
    <source>
        <dbReference type="Proteomes" id="UP000265848"/>
    </source>
</evidence>
<dbReference type="OrthoDB" id="7159357at2"/>
<reference evidence="4 5" key="1">
    <citation type="submission" date="2018-08" db="EMBL/GenBank/DDBJ databases">
        <title>Pseudooceanicola sediminis CY03 in the family Rhodobacteracea.</title>
        <authorList>
            <person name="Zhang Y.-J."/>
        </authorList>
    </citation>
    <scope>NUCLEOTIDE SEQUENCE [LARGE SCALE GENOMIC DNA]</scope>
    <source>
        <strain evidence="4 5">CY03</strain>
    </source>
</reference>
<evidence type="ECO:0000256" key="1">
    <source>
        <dbReference type="SAM" id="MobiDB-lite"/>
    </source>
</evidence>
<feature type="compositionally biased region" description="Basic and acidic residues" evidence="1">
    <location>
        <begin position="90"/>
        <end position="99"/>
    </location>
</feature>
<dbReference type="InterPro" id="IPR011723">
    <property type="entry name" value="Znf/thioredoxin_put"/>
</dbReference>
<evidence type="ECO:0000313" key="4">
    <source>
        <dbReference type="EMBL" id="RII39424.1"/>
    </source>
</evidence>
<evidence type="ECO:0000259" key="3">
    <source>
        <dbReference type="Pfam" id="PF13717"/>
    </source>
</evidence>
<keyword evidence="2" id="KW-0812">Transmembrane</keyword>
<feature type="compositionally biased region" description="Low complexity" evidence="1">
    <location>
        <begin position="103"/>
        <end position="115"/>
    </location>
</feature>
<keyword evidence="2" id="KW-1133">Transmembrane helix</keyword>
<organism evidence="4 5">
    <name type="scientific">Pseudooceanicola sediminis</name>
    <dbReference type="NCBI Taxonomy" id="2211117"/>
    <lineage>
        <taxon>Bacteria</taxon>
        <taxon>Pseudomonadati</taxon>
        <taxon>Pseudomonadota</taxon>
        <taxon>Alphaproteobacteria</taxon>
        <taxon>Rhodobacterales</taxon>
        <taxon>Paracoccaceae</taxon>
        <taxon>Pseudooceanicola</taxon>
    </lineage>
</organism>
<gene>
    <name evidence="4" type="ORF">DL237_07215</name>
</gene>